<evidence type="ECO:0000256" key="1">
    <source>
        <dbReference type="ARBA" id="ARBA00004141"/>
    </source>
</evidence>
<feature type="transmembrane region" description="Helical" evidence="6">
    <location>
        <begin position="248"/>
        <end position="274"/>
    </location>
</feature>
<feature type="transmembrane region" description="Helical" evidence="6">
    <location>
        <begin position="87"/>
        <end position="110"/>
    </location>
</feature>
<dbReference type="Proteomes" id="UP000610746">
    <property type="component" value="Unassembled WGS sequence"/>
</dbReference>
<dbReference type="EMBL" id="JABSNO010000035">
    <property type="protein sequence ID" value="NRS93985.1"/>
    <property type="molecule type" value="Genomic_DNA"/>
</dbReference>
<keyword evidence="4 6" id="KW-1133">Transmembrane helix</keyword>
<keyword evidence="8" id="KW-1185">Reference proteome</keyword>
<dbReference type="PANTHER" id="PTHR21716">
    <property type="entry name" value="TRANSMEMBRANE PROTEIN"/>
    <property type="match status" value="1"/>
</dbReference>
<evidence type="ECO:0000313" key="8">
    <source>
        <dbReference type="Proteomes" id="UP000610746"/>
    </source>
</evidence>
<proteinExistence type="inferred from homology"/>
<dbReference type="PANTHER" id="PTHR21716:SF4">
    <property type="entry name" value="TRANSMEMBRANE PROTEIN 245"/>
    <property type="match status" value="1"/>
</dbReference>
<feature type="transmembrane region" description="Helical" evidence="6">
    <location>
        <begin position="12"/>
        <end position="32"/>
    </location>
</feature>
<evidence type="ECO:0000313" key="7">
    <source>
        <dbReference type="EMBL" id="NRS93985.1"/>
    </source>
</evidence>
<evidence type="ECO:0000256" key="6">
    <source>
        <dbReference type="SAM" id="Phobius"/>
    </source>
</evidence>
<protein>
    <submittedName>
        <fullName evidence="7">Putative PurR-regulated permease PerM</fullName>
    </submittedName>
</protein>
<evidence type="ECO:0000256" key="4">
    <source>
        <dbReference type="ARBA" id="ARBA00022989"/>
    </source>
</evidence>
<comment type="caution">
    <text evidence="7">The sequence shown here is derived from an EMBL/GenBank/DDBJ whole genome shotgun (WGS) entry which is preliminary data.</text>
</comment>
<evidence type="ECO:0000256" key="3">
    <source>
        <dbReference type="ARBA" id="ARBA00022692"/>
    </source>
</evidence>
<keyword evidence="3 6" id="KW-0812">Transmembrane</keyword>
<sequence>MIEKKGWKPWLSSIFIIVISLIIIVLPVYFIVDTVIAKVGNASQYLEKLNVFVDKIHDYIMQQTSIDILSKENIDKLKSNLGSISTAALNTTLNTATVLSSMYFLLYFMFERPRVFEKLAINALPFKKANRAKIGQKFRKLLTANAVGLPVVAVGQGIVAVVGYFIFDAPSPMLLFALTSVTAMLPIVGGSIVFVPVCIFMIAEGNTFGGVGLLIYCIVAVGLTDNILRFTLLKKLENIHPLNTVFGIIMGINIFGFMGLIFGPILVSMTVLLVQIYKDEFNDEEQPPELQLPSEQEIEQKIILEL</sequence>
<keyword evidence="5 6" id="KW-0472">Membrane</keyword>
<dbReference type="Pfam" id="PF01594">
    <property type="entry name" value="AI-2E_transport"/>
    <property type="match status" value="1"/>
</dbReference>
<dbReference type="AlphaFoldDB" id="A0A8J8GDK3"/>
<feature type="transmembrane region" description="Helical" evidence="6">
    <location>
        <begin position="208"/>
        <end position="228"/>
    </location>
</feature>
<evidence type="ECO:0000256" key="2">
    <source>
        <dbReference type="ARBA" id="ARBA00009773"/>
    </source>
</evidence>
<comment type="subcellular location">
    <subcellularLocation>
        <location evidence="1">Membrane</location>
        <topology evidence="1">Multi-pass membrane protein</topology>
    </subcellularLocation>
</comment>
<feature type="transmembrane region" description="Helical" evidence="6">
    <location>
        <begin position="141"/>
        <end position="167"/>
    </location>
</feature>
<gene>
    <name evidence="7" type="ORF">HNQ03_003077</name>
</gene>
<reference evidence="7" key="1">
    <citation type="submission" date="2020-05" db="EMBL/GenBank/DDBJ databases">
        <title>Genomic Encyclopedia of Type Strains, Phase IV (KMG-V): Genome sequencing to study the core and pangenomes of soil and plant-associated prokaryotes.</title>
        <authorList>
            <person name="Whitman W."/>
        </authorList>
    </citation>
    <scope>NUCLEOTIDE SEQUENCE</scope>
    <source>
        <strain evidence="7">16F</strain>
    </source>
</reference>
<evidence type="ECO:0000256" key="5">
    <source>
        <dbReference type="ARBA" id="ARBA00023136"/>
    </source>
</evidence>
<feature type="transmembrane region" description="Helical" evidence="6">
    <location>
        <begin position="173"/>
        <end position="201"/>
    </location>
</feature>
<dbReference type="GO" id="GO:0016020">
    <property type="term" value="C:membrane"/>
    <property type="evidence" value="ECO:0007669"/>
    <property type="project" value="UniProtKB-SubCell"/>
</dbReference>
<name>A0A8J8GDK3_9FLAO</name>
<comment type="similarity">
    <text evidence="2">Belongs to the autoinducer-2 exporter (AI-2E) (TC 2.A.86) family.</text>
</comment>
<dbReference type="InterPro" id="IPR002549">
    <property type="entry name" value="AI-2E-like"/>
</dbReference>
<organism evidence="7 8">
    <name type="scientific">Frigoriflavimonas asaccharolytica</name>
    <dbReference type="NCBI Taxonomy" id="2735899"/>
    <lineage>
        <taxon>Bacteria</taxon>
        <taxon>Pseudomonadati</taxon>
        <taxon>Bacteroidota</taxon>
        <taxon>Flavobacteriia</taxon>
        <taxon>Flavobacteriales</taxon>
        <taxon>Weeksellaceae</taxon>
        <taxon>Frigoriflavimonas</taxon>
    </lineage>
</organism>
<accession>A0A8J8GDK3</accession>